<dbReference type="PROSITE" id="PS51318">
    <property type="entry name" value="TAT"/>
    <property type="match status" value="1"/>
</dbReference>
<dbReference type="InterPro" id="IPR037066">
    <property type="entry name" value="Plug_dom_sf"/>
</dbReference>
<dbReference type="InterPro" id="IPR006311">
    <property type="entry name" value="TAT_signal"/>
</dbReference>
<keyword evidence="7 8" id="KW-0998">Cell outer membrane</keyword>
<evidence type="ECO:0000256" key="10">
    <source>
        <dbReference type="SAM" id="SignalP"/>
    </source>
</evidence>
<gene>
    <name evidence="13" type="ORF">B7Y86_13690</name>
</gene>
<evidence type="ECO:0000256" key="1">
    <source>
        <dbReference type="ARBA" id="ARBA00004571"/>
    </source>
</evidence>
<keyword evidence="2 8" id="KW-0813">Transport</keyword>
<evidence type="ECO:0000313" key="14">
    <source>
        <dbReference type="Proteomes" id="UP000216147"/>
    </source>
</evidence>
<dbReference type="SUPFAM" id="SSF56935">
    <property type="entry name" value="Porins"/>
    <property type="match status" value="1"/>
</dbReference>
<dbReference type="EMBL" id="NCEQ01000014">
    <property type="protein sequence ID" value="OYX55373.1"/>
    <property type="molecule type" value="Genomic_DNA"/>
</dbReference>
<dbReference type="Gene3D" id="2.170.130.10">
    <property type="entry name" value="TonB-dependent receptor, plug domain"/>
    <property type="match status" value="1"/>
</dbReference>
<proteinExistence type="inferred from homology"/>
<comment type="caution">
    <text evidence="13">The sequence shown here is derived from an EMBL/GenBank/DDBJ whole genome shotgun (WGS) entry which is preliminary data.</text>
</comment>
<dbReference type="GO" id="GO:0009279">
    <property type="term" value="C:cell outer membrane"/>
    <property type="evidence" value="ECO:0007669"/>
    <property type="project" value="UniProtKB-SubCell"/>
</dbReference>
<dbReference type="InterPro" id="IPR000531">
    <property type="entry name" value="Beta-barrel_TonB"/>
</dbReference>
<dbReference type="PANTHER" id="PTHR30069">
    <property type="entry name" value="TONB-DEPENDENT OUTER MEMBRANE RECEPTOR"/>
    <property type="match status" value="1"/>
</dbReference>
<feature type="chain" id="PRO_5013147168" evidence="10">
    <location>
        <begin position="22"/>
        <end position="675"/>
    </location>
</feature>
<evidence type="ECO:0000256" key="6">
    <source>
        <dbReference type="ARBA" id="ARBA00023136"/>
    </source>
</evidence>
<evidence type="ECO:0000256" key="4">
    <source>
        <dbReference type="ARBA" id="ARBA00022692"/>
    </source>
</evidence>
<dbReference type="Proteomes" id="UP000216147">
    <property type="component" value="Unassembled WGS sequence"/>
</dbReference>
<feature type="signal peptide" evidence="10">
    <location>
        <begin position="1"/>
        <end position="21"/>
    </location>
</feature>
<keyword evidence="13" id="KW-0675">Receptor</keyword>
<dbReference type="GO" id="GO:0044718">
    <property type="term" value="P:siderophore transmembrane transport"/>
    <property type="evidence" value="ECO:0007669"/>
    <property type="project" value="TreeGrafter"/>
</dbReference>
<keyword evidence="5 9" id="KW-0798">TonB box</keyword>
<feature type="domain" description="TonB-dependent receptor-like beta-barrel" evidence="11">
    <location>
        <begin position="257"/>
        <end position="644"/>
    </location>
</feature>
<sequence>MRSAYLSRSALLVAVASGALAGAASAQTAPPAQQADAVEDVIVTGRPFGVTDNASLIAVDVLDEQALAVAPVQTLGDLVAGLPGVRSSSFAPGASRPVIRGLSGPRVQVLTNGLGMIDASAVSPDHQVAVDPAEASRIEVVRGPSTLTFGGSAIGGVVNILDERIPTHAVEGGVDGHVSTQYSSVDKGYGLGARLAANAGPFVFTVDGFRRDSGDYDIPGSALSQRLADAEGVARDDAGTVVNSFAEIEQVGAGVSYVDDRGFVGVSIKNTRSNYGTVAEPEVSIDLEQTRYDFRAERRLDTAWFQSFNLSAGYADYAHTEFEGPDVGTVFQSSGYEGRAELIQRQRDGWQGVVGVQVLDRDFDAIGEEAFVPATSIQETGLYTVQRLDLGAYGFEGGVRYDRRELSATPIGGTSEINRQFDNWSASGSVFVKPAQGLFLGLSLSSSERAPSEVELFSDGVHVATAAYELGDPTLNSEKVLTLEGTVHLSRGPLDGDLHVYRAKYDGFIDQRPTGAAFDFDGQPFPIFAYVQTDATFTGFEIAGDYALWESGERSLKLGGSADYVKADTDLGPAARIPPYSVTGRLIWTDARWDTQLEVRHVGEQDKTAAFELPTDSYTMVNLSGSIRPFADRNVTVFAEAHNLTNEEAREHASFLKDIAPQPGRNLRLGVTYRF</sequence>
<comment type="subcellular location">
    <subcellularLocation>
        <location evidence="1 8">Cell outer membrane</location>
        <topology evidence="1 8">Multi-pass membrane protein</topology>
    </subcellularLocation>
</comment>
<comment type="similarity">
    <text evidence="8 9">Belongs to the TonB-dependent receptor family.</text>
</comment>
<dbReference type="GO" id="GO:0015344">
    <property type="term" value="F:siderophore uptake transmembrane transporter activity"/>
    <property type="evidence" value="ECO:0007669"/>
    <property type="project" value="TreeGrafter"/>
</dbReference>
<keyword evidence="10" id="KW-0732">Signal</keyword>
<reference evidence="13 14" key="1">
    <citation type="submission" date="2017-03" db="EMBL/GenBank/DDBJ databases">
        <title>Lifting the veil on microbial sulfur biogeochemistry in mining wastewaters.</title>
        <authorList>
            <person name="Kantor R.S."/>
            <person name="Colenbrander Nelson T."/>
            <person name="Marshall S."/>
            <person name="Bennett D."/>
            <person name="Apte S."/>
            <person name="Camacho D."/>
            <person name="Thomas B.C."/>
            <person name="Warren L.A."/>
            <person name="Banfield J.F."/>
        </authorList>
    </citation>
    <scope>NUCLEOTIDE SEQUENCE [LARGE SCALE GENOMIC DNA]</scope>
    <source>
        <strain evidence="13">32-68-21</strain>
    </source>
</reference>
<dbReference type="PROSITE" id="PS52016">
    <property type="entry name" value="TONB_DEPENDENT_REC_3"/>
    <property type="match status" value="1"/>
</dbReference>
<dbReference type="Gene3D" id="2.40.170.20">
    <property type="entry name" value="TonB-dependent receptor, beta-barrel domain"/>
    <property type="match status" value="1"/>
</dbReference>
<evidence type="ECO:0000256" key="7">
    <source>
        <dbReference type="ARBA" id="ARBA00023237"/>
    </source>
</evidence>
<dbReference type="Pfam" id="PF07715">
    <property type="entry name" value="Plug"/>
    <property type="match status" value="1"/>
</dbReference>
<evidence type="ECO:0000313" key="13">
    <source>
        <dbReference type="EMBL" id="OYX55373.1"/>
    </source>
</evidence>
<evidence type="ECO:0000256" key="5">
    <source>
        <dbReference type="ARBA" id="ARBA00023077"/>
    </source>
</evidence>
<protein>
    <submittedName>
        <fullName evidence="13">TonB-dependent receptor</fullName>
    </submittedName>
</protein>
<name>A0A258HG85_9CAUL</name>
<dbReference type="PANTHER" id="PTHR30069:SF40">
    <property type="entry name" value="TONB-DEPENDENT RECEPTOR NMB0964-RELATED"/>
    <property type="match status" value="1"/>
</dbReference>
<feature type="domain" description="TonB-dependent receptor plug" evidence="12">
    <location>
        <begin position="56"/>
        <end position="157"/>
    </location>
</feature>
<evidence type="ECO:0000259" key="11">
    <source>
        <dbReference type="Pfam" id="PF00593"/>
    </source>
</evidence>
<dbReference type="InterPro" id="IPR039426">
    <property type="entry name" value="TonB-dep_rcpt-like"/>
</dbReference>
<keyword evidence="4 8" id="KW-0812">Transmembrane</keyword>
<evidence type="ECO:0000256" key="3">
    <source>
        <dbReference type="ARBA" id="ARBA00022452"/>
    </source>
</evidence>
<evidence type="ECO:0000256" key="2">
    <source>
        <dbReference type="ARBA" id="ARBA00022448"/>
    </source>
</evidence>
<dbReference type="InterPro" id="IPR012910">
    <property type="entry name" value="Plug_dom"/>
</dbReference>
<dbReference type="AlphaFoldDB" id="A0A258HG85"/>
<evidence type="ECO:0000259" key="12">
    <source>
        <dbReference type="Pfam" id="PF07715"/>
    </source>
</evidence>
<organism evidence="13 14">
    <name type="scientific">Brevundimonas subvibrioides</name>
    <dbReference type="NCBI Taxonomy" id="74313"/>
    <lineage>
        <taxon>Bacteria</taxon>
        <taxon>Pseudomonadati</taxon>
        <taxon>Pseudomonadota</taxon>
        <taxon>Alphaproteobacteria</taxon>
        <taxon>Caulobacterales</taxon>
        <taxon>Caulobacteraceae</taxon>
        <taxon>Brevundimonas</taxon>
    </lineage>
</organism>
<keyword evidence="6 8" id="KW-0472">Membrane</keyword>
<accession>A0A258HG85</accession>
<dbReference type="Pfam" id="PF00593">
    <property type="entry name" value="TonB_dep_Rec_b-barrel"/>
    <property type="match status" value="1"/>
</dbReference>
<dbReference type="InterPro" id="IPR036942">
    <property type="entry name" value="Beta-barrel_TonB_sf"/>
</dbReference>
<keyword evidence="3 8" id="KW-1134">Transmembrane beta strand</keyword>
<evidence type="ECO:0000256" key="9">
    <source>
        <dbReference type="RuleBase" id="RU003357"/>
    </source>
</evidence>
<evidence type="ECO:0000256" key="8">
    <source>
        <dbReference type="PROSITE-ProRule" id="PRU01360"/>
    </source>
</evidence>